<organism evidence="2 3">
    <name type="scientific">[Mycobacterium] manitobense</name>
    <dbReference type="NCBI Taxonomy" id="190147"/>
    <lineage>
        <taxon>Bacteria</taxon>
        <taxon>Bacillati</taxon>
        <taxon>Actinomycetota</taxon>
        <taxon>Actinomycetes</taxon>
        <taxon>Mycobacteriales</taxon>
        <taxon>Mycobacteriaceae</taxon>
        <taxon>Mycolicibacterium</taxon>
    </lineage>
</organism>
<dbReference type="CDD" id="cd07043">
    <property type="entry name" value="STAS_anti-anti-sigma_factors"/>
    <property type="match status" value="1"/>
</dbReference>
<dbReference type="Gene3D" id="3.30.750.24">
    <property type="entry name" value="STAS domain"/>
    <property type="match status" value="1"/>
</dbReference>
<dbReference type="EMBL" id="JACKSJ010000047">
    <property type="protein sequence ID" value="MCV7169521.1"/>
    <property type="molecule type" value="Genomic_DNA"/>
</dbReference>
<dbReference type="Proteomes" id="UP001140293">
    <property type="component" value="Unassembled WGS sequence"/>
</dbReference>
<reference evidence="2" key="2">
    <citation type="journal article" date="2022" name="BMC Genomics">
        <title>Comparative genome analysis of mycobacteria focusing on tRNA and non-coding RNA.</title>
        <authorList>
            <person name="Behra P.R.K."/>
            <person name="Pettersson B.M.F."/>
            <person name="Ramesh M."/>
            <person name="Das S."/>
            <person name="Dasgupta S."/>
            <person name="Kirsebom L.A."/>
        </authorList>
    </citation>
    <scope>NUCLEOTIDE SEQUENCE</scope>
    <source>
        <strain evidence="2">DSM 44615</strain>
    </source>
</reference>
<reference evidence="2" key="1">
    <citation type="submission" date="2020-07" db="EMBL/GenBank/DDBJ databases">
        <authorList>
            <person name="Pettersson B.M.F."/>
            <person name="Behra P.R.K."/>
            <person name="Ramesh M."/>
            <person name="Das S."/>
            <person name="Dasgupta S."/>
            <person name="Kirsebom L.A."/>
        </authorList>
    </citation>
    <scope>NUCLEOTIDE SEQUENCE</scope>
    <source>
        <strain evidence="2">DSM 44615</strain>
    </source>
</reference>
<sequence length="99" mass="10803">MTTEELNPEAVRIAVAGDLDASNHDQFADYVWRRTAECRRLVLDLRGLEFFSTAGINAIAAIDGWCAEAGIEWTLLANPMVTRVLQICDEHPGTAAASV</sequence>
<dbReference type="SUPFAM" id="SSF52091">
    <property type="entry name" value="SpoIIaa-like"/>
    <property type="match status" value="1"/>
</dbReference>
<comment type="caution">
    <text evidence="2">The sequence shown here is derived from an EMBL/GenBank/DDBJ whole genome shotgun (WGS) entry which is preliminary data.</text>
</comment>
<dbReference type="PROSITE" id="PS50801">
    <property type="entry name" value="STAS"/>
    <property type="match status" value="1"/>
</dbReference>
<dbReference type="Pfam" id="PF01740">
    <property type="entry name" value="STAS"/>
    <property type="match status" value="1"/>
</dbReference>
<evidence type="ECO:0000313" key="2">
    <source>
        <dbReference type="EMBL" id="MCV7169521.1"/>
    </source>
</evidence>
<name>A0A9X2YLR6_9MYCO</name>
<feature type="domain" description="STAS" evidence="1">
    <location>
        <begin position="1"/>
        <end position="62"/>
    </location>
</feature>
<proteinExistence type="predicted"/>
<dbReference type="InterPro" id="IPR036513">
    <property type="entry name" value="STAS_dom_sf"/>
</dbReference>
<dbReference type="InterPro" id="IPR002645">
    <property type="entry name" value="STAS_dom"/>
</dbReference>
<gene>
    <name evidence="2" type="ORF">H7I41_06250</name>
</gene>
<evidence type="ECO:0000259" key="1">
    <source>
        <dbReference type="PROSITE" id="PS50801"/>
    </source>
</evidence>
<evidence type="ECO:0000313" key="3">
    <source>
        <dbReference type="Proteomes" id="UP001140293"/>
    </source>
</evidence>
<keyword evidence="3" id="KW-1185">Reference proteome</keyword>
<dbReference type="AlphaFoldDB" id="A0A9X2YLR6"/>
<accession>A0A9X2YLR6</accession>
<protein>
    <submittedName>
        <fullName evidence="2">STAS domain-containing protein</fullName>
    </submittedName>
</protein>
<dbReference type="RefSeq" id="WP_264011713.1">
    <property type="nucleotide sequence ID" value="NZ_JACKSJ010000047.1"/>
</dbReference>